<dbReference type="RefSeq" id="WP_173412921.1">
    <property type="nucleotide sequence ID" value="NZ_CP054139.1"/>
</dbReference>
<evidence type="ECO:0000313" key="6">
    <source>
        <dbReference type="EMBL" id="QKJ28219.1"/>
    </source>
</evidence>
<evidence type="ECO:0000313" key="7">
    <source>
        <dbReference type="Proteomes" id="UP000505355"/>
    </source>
</evidence>
<proteinExistence type="predicted"/>
<keyword evidence="7" id="KW-1185">Reference proteome</keyword>
<dbReference type="EMBL" id="CP054139">
    <property type="protein sequence ID" value="QKJ28219.1"/>
    <property type="molecule type" value="Genomic_DNA"/>
</dbReference>
<dbReference type="InterPro" id="IPR051459">
    <property type="entry name" value="Cytochrome_c-type_DH"/>
</dbReference>
<dbReference type="GO" id="GO:0009055">
    <property type="term" value="F:electron transfer activity"/>
    <property type="evidence" value="ECO:0007669"/>
    <property type="project" value="InterPro"/>
</dbReference>
<dbReference type="Pfam" id="PF00034">
    <property type="entry name" value="Cytochrom_C"/>
    <property type="match status" value="1"/>
</dbReference>
<feature type="domain" description="Cytochrome c" evidence="5">
    <location>
        <begin position="48"/>
        <end position="194"/>
    </location>
</feature>
<evidence type="ECO:0000256" key="2">
    <source>
        <dbReference type="ARBA" id="ARBA00022723"/>
    </source>
</evidence>
<evidence type="ECO:0000259" key="5">
    <source>
        <dbReference type="PROSITE" id="PS51007"/>
    </source>
</evidence>
<accession>A0A7D4UBK1</accession>
<dbReference type="KEGG" id="mmab:HQ865_00065"/>
<dbReference type="PROSITE" id="PS51007">
    <property type="entry name" value="CYTC"/>
    <property type="match status" value="2"/>
</dbReference>
<dbReference type="Proteomes" id="UP000505355">
    <property type="component" value="Chromosome"/>
</dbReference>
<dbReference type="AlphaFoldDB" id="A0A7D4UBK1"/>
<keyword evidence="3 4" id="KW-0408">Iron</keyword>
<dbReference type="InterPro" id="IPR009056">
    <property type="entry name" value="Cyt_c-like_dom"/>
</dbReference>
<keyword evidence="2 4" id="KW-0479">Metal-binding</keyword>
<name>A0A7D4UBK1_9SPHI</name>
<reference evidence="6 7" key="1">
    <citation type="submission" date="2020-05" db="EMBL/GenBank/DDBJ databases">
        <title>Mucilaginibacter mali sp. nov.</title>
        <authorList>
            <person name="Kim H.S."/>
            <person name="Lee K.C."/>
            <person name="Suh M.K."/>
            <person name="Kim J.-S."/>
            <person name="Han K.-I."/>
            <person name="Eom M.K."/>
            <person name="Shin Y.K."/>
            <person name="Lee J.-S."/>
        </authorList>
    </citation>
    <scope>NUCLEOTIDE SEQUENCE [LARGE SCALE GENOMIC DNA]</scope>
    <source>
        <strain evidence="6 7">G2-14</strain>
    </source>
</reference>
<dbReference type="GO" id="GO:0046872">
    <property type="term" value="F:metal ion binding"/>
    <property type="evidence" value="ECO:0007669"/>
    <property type="project" value="UniProtKB-KW"/>
</dbReference>
<sequence length="340" mass="37592">MDIYNNHKRLFGAAIILFIALTMFAAVFPALNSQNNNAPLPESKPLTSDEVAGKGIFIREGCIACHTQQVRNVDMDKMWGIRPSIAADYARNVRTDVWRNTANLMGSERTGPDLMNIGNRQPSEDWHLLHLYNPRSVVSQSIMPAYSWLFEVKDYAFPGDVVVNVPDEFRKGITGKIVATKEALELVAYLKSFKQLKLPDGKPTPLFLYGKELKPALPGTTSKLNTELDGAALYASNCQSCHQENGEGLKGAFPPLKGSPVVLDKDPKVQLTIIMKGYNGRVSEGYGIMPPVGTNNNLKPQEIVAIMNHERTSWGNTGRKVTLTEIKEMFNQIKSGTVAK</sequence>
<evidence type="ECO:0000256" key="3">
    <source>
        <dbReference type="ARBA" id="ARBA00023004"/>
    </source>
</evidence>
<dbReference type="PANTHER" id="PTHR35008">
    <property type="entry name" value="BLL4482 PROTEIN-RELATED"/>
    <property type="match status" value="1"/>
</dbReference>
<dbReference type="PANTHER" id="PTHR35008:SF4">
    <property type="entry name" value="BLL4482 PROTEIN"/>
    <property type="match status" value="1"/>
</dbReference>
<evidence type="ECO:0000256" key="4">
    <source>
        <dbReference type="PROSITE-ProRule" id="PRU00433"/>
    </source>
</evidence>
<dbReference type="Gene3D" id="1.10.760.10">
    <property type="entry name" value="Cytochrome c-like domain"/>
    <property type="match status" value="2"/>
</dbReference>
<gene>
    <name evidence="6" type="ORF">HQ865_00065</name>
</gene>
<feature type="domain" description="Cytochrome c" evidence="5">
    <location>
        <begin position="225"/>
        <end position="314"/>
    </location>
</feature>
<dbReference type="Pfam" id="PF02433">
    <property type="entry name" value="FixO"/>
    <property type="match status" value="1"/>
</dbReference>
<evidence type="ECO:0000256" key="1">
    <source>
        <dbReference type="ARBA" id="ARBA00022617"/>
    </source>
</evidence>
<dbReference type="InterPro" id="IPR036909">
    <property type="entry name" value="Cyt_c-like_dom_sf"/>
</dbReference>
<organism evidence="6 7">
    <name type="scientific">Mucilaginibacter mali</name>
    <dbReference type="NCBI Taxonomy" id="2740462"/>
    <lineage>
        <taxon>Bacteria</taxon>
        <taxon>Pseudomonadati</taxon>
        <taxon>Bacteroidota</taxon>
        <taxon>Sphingobacteriia</taxon>
        <taxon>Sphingobacteriales</taxon>
        <taxon>Sphingobacteriaceae</taxon>
        <taxon>Mucilaginibacter</taxon>
    </lineage>
</organism>
<dbReference type="InterPro" id="IPR003468">
    <property type="entry name" value="Cyt_c_oxidase_monohaem-su/FixO"/>
</dbReference>
<protein>
    <submittedName>
        <fullName evidence="6">Cytochrome c</fullName>
    </submittedName>
</protein>
<dbReference type="SUPFAM" id="SSF46626">
    <property type="entry name" value="Cytochrome c"/>
    <property type="match status" value="2"/>
</dbReference>
<dbReference type="GO" id="GO:0020037">
    <property type="term" value="F:heme binding"/>
    <property type="evidence" value="ECO:0007669"/>
    <property type="project" value="InterPro"/>
</dbReference>
<keyword evidence="1 4" id="KW-0349">Heme</keyword>